<accession>A0A382BJC6</accession>
<evidence type="ECO:0000259" key="1">
    <source>
        <dbReference type="Pfam" id="PF13649"/>
    </source>
</evidence>
<name>A0A382BJC6_9ZZZZ</name>
<dbReference type="EMBL" id="UINC01029842">
    <property type="protein sequence ID" value="SVB13263.1"/>
    <property type="molecule type" value="Genomic_DNA"/>
</dbReference>
<dbReference type="InterPro" id="IPR029063">
    <property type="entry name" value="SAM-dependent_MTases_sf"/>
</dbReference>
<dbReference type="Gene3D" id="3.40.50.150">
    <property type="entry name" value="Vaccinia Virus protein VP39"/>
    <property type="match status" value="1"/>
</dbReference>
<proteinExistence type="predicted"/>
<dbReference type="SUPFAM" id="SSF53335">
    <property type="entry name" value="S-adenosyl-L-methionine-dependent methyltransferases"/>
    <property type="match status" value="1"/>
</dbReference>
<dbReference type="CDD" id="cd02440">
    <property type="entry name" value="AdoMet_MTases"/>
    <property type="match status" value="1"/>
</dbReference>
<gene>
    <name evidence="2" type="ORF">METZ01_LOCUS166117</name>
</gene>
<feature type="domain" description="Methyltransferase" evidence="1">
    <location>
        <begin position="45"/>
        <end position="134"/>
    </location>
</feature>
<dbReference type="Pfam" id="PF13649">
    <property type="entry name" value="Methyltransf_25"/>
    <property type="match status" value="1"/>
</dbReference>
<organism evidence="2">
    <name type="scientific">marine metagenome</name>
    <dbReference type="NCBI Taxonomy" id="408172"/>
    <lineage>
        <taxon>unclassified sequences</taxon>
        <taxon>metagenomes</taxon>
        <taxon>ecological metagenomes</taxon>
    </lineage>
</organism>
<sequence>MQRPRLYYDLAYLWPILDPPEDFIEEAGFWKAVLSKKLGAGIHPILELGVGGGHLLSHLASEFEATAVDISPQMISLSRKLNPQVEHIVGDMRSVRVGRRYKAVLIHDAVSYLLSETDISKTLETAAAHLCNGGLLIMCPDWYRETFHGIYETDRISMKDGTSIFLEQRVSDEDPQDTLIETSFKLTFGENGHQQTIEDIHVTGLFSLETWLTLMEEMNFDAEALPYPVYDDNEPGYLLVGSLR</sequence>
<dbReference type="Gene3D" id="2.20.130.10">
    <property type="entry name" value="CAC2371-like domains"/>
    <property type="match status" value="1"/>
</dbReference>
<protein>
    <recommendedName>
        <fullName evidence="1">Methyltransferase domain-containing protein</fullName>
    </recommendedName>
</protein>
<evidence type="ECO:0000313" key="2">
    <source>
        <dbReference type="EMBL" id="SVB13263.1"/>
    </source>
</evidence>
<dbReference type="InterPro" id="IPR041698">
    <property type="entry name" value="Methyltransf_25"/>
</dbReference>
<reference evidence="2" key="1">
    <citation type="submission" date="2018-05" db="EMBL/GenBank/DDBJ databases">
        <authorList>
            <person name="Lanie J.A."/>
            <person name="Ng W.-L."/>
            <person name="Kazmierczak K.M."/>
            <person name="Andrzejewski T.M."/>
            <person name="Davidsen T.M."/>
            <person name="Wayne K.J."/>
            <person name="Tettelin H."/>
            <person name="Glass J.I."/>
            <person name="Rusch D."/>
            <person name="Podicherti R."/>
            <person name="Tsui H.-C.T."/>
            <person name="Winkler M.E."/>
        </authorList>
    </citation>
    <scope>NUCLEOTIDE SEQUENCE</scope>
</reference>
<dbReference type="AlphaFoldDB" id="A0A382BJC6"/>